<evidence type="ECO:0000256" key="8">
    <source>
        <dbReference type="RuleBase" id="RU004474"/>
    </source>
</evidence>
<dbReference type="PROSITE" id="PS51330">
    <property type="entry name" value="DHFR_2"/>
    <property type="match status" value="1"/>
</dbReference>
<evidence type="ECO:0000256" key="6">
    <source>
        <dbReference type="ARBA" id="ARBA00023002"/>
    </source>
</evidence>
<evidence type="ECO:0000256" key="3">
    <source>
        <dbReference type="ARBA" id="ARBA00012856"/>
    </source>
</evidence>
<dbReference type="InterPro" id="IPR017925">
    <property type="entry name" value="DHFR_CS"/>
</dbReference>
<reference evidence="10 11" key="1">
    <citation type="journal article" date="2017" name="Water Res.">
        <title>Discovery and metagenomic analysis of an anammox bacterial enrichment related to Candidatus "Brocadia caroliniensis" in a full-scale glycerol-fed nitritation-denitritation separate centrate treatment process.</title>
        <authorList>
            <person name="Park H."/>
            <person name="Brotto A.C."/>
            <person name="van Loosdrecht M.C."/>
            <person name="Chandran K."/>
        </authorList>
    </citation>
    <scope>NUCLEOTIDE SEQUENCE [LARGE SCALE GENOMIC DNA]</scope>
    <source>
        <strain evidence="10">26THWARD</strain>
    </source>
</reference>
<dbReference type="GO" id="GO:0046452">
    <property type="term" value="P:dihydrofolate metabolic process"/>
    <property type="evidence" value="ECO:0007669"/>
    <property type="project" value="TreeGrafter"/>
</dbReference>
<comment type="function">
    <text evidence="7">Key enzyme in folate metabolism. Catalyzes an essential reaction for de novo glycine and purine synthesis, and for DNA precursor synthesis.</text>
</comment>
<evidence type="ECO:0000256" key="7">
    <source>
        <dbReference type="ARBA" id="ARBA00025067"/>
    </source>
</evidence>
<comment type="pathway">
    <text evidence="1">Cofactor biosynthesis; tetrahydrofolate biosynthesis; 5,6,7,8-tetrahydrofolate from 7,8-dihydrofolate: step 1/1.</text>
</comment>
<dbReference type="InterPro" id="IPR012259">
    <property type="entry name" value="DHFR"/>
</dbReference>
<keyword evidence="4" id="KW-0554">One-carbon metabolism</keyword>
<proteinExistence type="inferred from homology"/>
<name>A0A1V4ARC7_9BACT</name>
<dbReference type="UniPathway" id="UPA00077">
    <property type="reaction ID" value="UER00158"/>
</dbReference>
<comment type="similarity">
    <text evidence="2 8">Belongs to the dihydrofolate reductase family.</text>
</comment>
<dbReference type="EC" id="1.5.1.3" evidence="3"/>
<dbReference type="Proteomes" id="UP000189681">
    <property type="component" value="Unassembled WGS sequence"/>
</dbReference>
<dbReference type="STRING" id="1004156.AYP45_13490"/>
<dbReference type="GO" id="GO:0004146">
    <property type="term" value="F:dihydrofolate reductase activity"/>
    <property type="evidence" value="ECO:0007669"/>
    <property type="project" value="UniProtKB-EC"/>
</dbReference>
<evidence type="ECO:0000313" key="11">
    <source>
        <dbReference type="Proteomes" id="UP000189681"/>
    </source>
</evidence>
<dbReference type="GO" id="GO:0006730">
    <property type="term" value="P:one-carbon metabolic process"/>
    <property type="evidence" value="ECO:0007669"/>
    <property type="project" value="UniProtKB-KW"/>
</dbReference>
<dbReference type="InterPro" id="IPR001796">
    <property type="entry name" value="DHFR_dom"/>
</dbReference>
<dbReference type="PANTHER" id="PTHR48069">
    <property type="entry name" value="DIHYDROFOLATE REDUCTASE"/>
    <property type="match status" value="1"/>
</dbReference>
<protein>
    <recommendedName>
        <fullName evidence="3">dihydrofolate reductase</fullName>
        <ecNumber evidence="3">1.5.1.3</ecNumber>
    </recommendedName>
</protein>
<dbReference type="Gene3D" id="3.40.430.10">
    <property type="entry name" value="Dihydrofolate Reductase, subunit A"/>
    <property type="match status" value="1"/>
</dbReference>
<dbReference type="GO" id="GO:0005829">
    <property type="term" value="C:cytosol"/>
    <property type="evidence" value="ECO:0007669"/>
    <property type="project" value="TreeGrafter"/>
</dbReference>
<dbReference type="CDD" id="cd00209">
    <property type="entry name" value="DHFR"/>
    <property type="match status" value="1"/>
</dbReference>
<dbReference type="PANTHER" id="PTHR48069:SF3">
    <property type="entry name" value="DIHYDROFOLATE REDUCTASE"/>
    <property type="match status" value="1"/>
</dbReference>
<dbReference type="PROSITE" id="PS00075">
    <property type="entry name" value="DHFR_1"/>
    <property type="match status" value="1"/>
</dbReference>
<evidence type="ECO:0000313" key="10">
    <source>
        <dbReference type="EMBL" id="OOP55659.1"/>
    </source>
</evidence>
<evidence type="ECO:0000256" key="4">
    <source>
        <dbReference type="ARBA" id="ARBA00022563"/>
    </source>
</evidence>
<dbReference type="GO" id="GO:0046654">
    <property type="term" value="P:tetrahydrofolate biosynthetic process"/>
    <property type="evidence" value="ECO:0007669"/>
    <property type="project" value="UniProtKB-UniPathway"/>
</dbReference>
<dbReference type="SUPFAM" id="SSF53597">
    <property type="entry name" value="Dihydrofolate reductase-like"/>
    <property type="match status" value="1"/>
</dbReference>
<keyword evidence="6" id="KW-0560">Oxidoreductase</keyword>
<dbReference type="AlphaFoldDB" id="A0A1V4ARC7"/>
<evidence type="ECO:0000256" key="1">
    <source>
        <dbReference type="ARBA" id="ARBA00004903"/>
    </source>
</evidence>
<dbReference type="InterPro" id="IPR024072">
    <property type="entry name" value="DHFR-like_dom_sf"/>
</dbReference>
<organism evidence="10 11">
    <name type="scientific">Candidatus Brocadia carolinensis</name>
    <dbReference type="NCBI Taxonomy" id="1004156"/>
    <lineage>
        <taxon>Bacteria</taxon>
        <taxon>Pseudomonadati</taxon>
        <taxon>Planctomycetota</taxon>
        <taxon>Candidatus Brocadiia</taxon>
        <taxon>Candidatus Brocadiales</taxon>
        <taxon>Candidatus Brocadiaceae</taxon>
        <taxon>Candidatus Brocadia</taxon>
    </lineage>
</organism>
<dbReference type="GO" id="GO:0050661">
    <property type="term" value="F:NADP binding"/>
    <property type="evidence" value="ECO:0007669"/>
    <property type="project" value="InterPro"/>
</dbReference>
<dbReference type="GO" id="GO:0046655">
    <property type="term" value="P:folic acid metabolic process"/>
    <property type="evidence" value="ECO:0007669"/>
    <property type="project" value="TreeGrafter"/>
</dbReference>
<comment type="caution">
    <text evidence="10">The sequence shown here is derived from an EMBL/GenBank/DDBJ whole genome shotgun (WGS) entry which is preliminary data.</text>
</comment>
<dbReference type="PIRSF" id="PIRSF000194">
    <property type="entry name" value="DHFR"/>
    <property type="match status" value="1"/>
</dbReference>
<evidence type="ECO:0000259" key="9">
    <source>
        <dbReference type="PROSITE" id="PS51330"/>
    </source>
</evidence>
<sequence>MASNRVIGNRGCMPWKIPTELRRFRSTTLGHTVVMGRKTYESIGHALPGRTNIVLTSKVNYMAPGCIIARDLPSAIKICPEDENEMFVCGGGQLYKEALSIADRIYLSVIHREIAGDVFFPEVPSKIFQKISSEDHEDILSYTLSIYERVT</sequence>
<evidence type="ECO:0000256" key="5">
    <source>
        <dbReference type="ARBA" id="ARBA00022857"/>
    </source>
</evidence>
<dbReference type="EMBL" id="AYTS01000126">
    <property type="protein sequence ID" value="OOP55659.1"/>
    <property type="molecule type" value="Genomic_DNA"/>
</dbReference>
<accession>A0A1V4ARC7</accession>
<dbReference type="PRINTS" id="PR00070">
    <property type="entry name" value="DHFR"/>
</dbReference>
<feature type="domain" description="DHFR" evidence="9">
    <location>
        <begin position="1"/>
        <end position="151"/>
    </location>
</feature>
<gene>
    <name evidence="10" type="ORF">AYP45_13490</name>
</gene>
<dbReference type="Pfam" id="PF00186">
    <property type="entry name" value="DHFR_1"/>
    <property type="match status" value="1"/>
</dbReference>
<evidence type="ECO:0000256" key="2">
    <source>
        <dbReference type="ARBA" id="ARBA00009539"/>
    </source>
</evidence>
<keyword evidence="5" id="KW-0521">NADP</keyword>